<sequence length="192" mass="21867">MSHFEPVSRSLHFFFRFFQAVPQQALSTPLPTRPAPHTSPDLPIPTRMADDSSVFLQRARAYRHFSELLTLIELHSLDITPADHFESVTYNEFHITLGELKALKLPQLTKAFLVGLTHFQANMRYSSPTIDDPIGGESWGDMLAPYLEDPGAFQRDVRPRARIFELQLEQVNVLRGEFVYRILDLGLVMGAT</sequence>
<organism evidence="1 2">
    <name type="scientific">Lophium mytilinum</name>
    <dbReference type="NCBI Taxonomy" id="390894"/>
    <lineage>
        <taxon>Eukaryota</taxon>
        <taxon>Fungi</taxon>
        <taxon>Dikarya</taxon>
        <taxon>Ascomycota</taxon>
        <taxon>Pezizomycotina</taxon>
        <taxon>Dothideomycetes</taxon>
        <taxon>Pleosporomycetidae</taxon>
        <taxon>Mytilinidiales</taxon>
        <taxon>Mytilinidiaceae</taxon>
        <taxon>Lophium</taxon>
    </lineage>
</organism>
<dbReference type="AlphaFoldDB" id="A0A6A6R8E6"/>
<keyword evidence="2" id="KW-1185">Reference proteome</keyword>
<dbReference type="Proteomes" id="UP000799750">
    <property type="component" value="Unassembled WGS sequence"/>
</dbReference>
<proteinExistence type="predicted"/>
<name>A0A6A6R8E6_9PEZI</name>
<evidence type="ECO:0000313" key="1">
    <source>
        <dbReference type="EMBL" id="KAF2500851.1"/>
    </source>
</evidence>
<dbReference type="EMBL" id="MU004183">
    <property type="protein sequence ID" value="KAF2500851.1"/>
    <property type="molecule type" value="Genomic_DNA"/>
</dbReference>
<evidence type="ECO:0000313" key="2">
    <source>
        <dbReference type="Proteomes" id="UP000799750"/>
    </source>
</evidence>
<reference evidence="1" key="1">
    <citation type="journal article" date="2020" name="Stud. Mycol.">
        <title>101 Dothideomycetes genomes: a test case for predicting lifestyles and emergence of pathogens.</title>
        <authorList>
            <person name="Haridas S."/>
            <person name="Albert R."/>
            <person name="Binder M."/>
            <person name="Bloem J."/>
            <person name="Labutti K."/>
            <person name="Salamov A."/>
            <person name="Andreopoulos B."/>
            <person name="Baker S."/>
            <person name="Barry K."/>
            <person name="Bills G."/>
            <person name="Bluhm B."/>
            <person name="Cannon C."/>
            <person name="Castanera R."/>
            <person name="Culley D."/>
            <person name="Daum C."/>
            <person name="Ezra D."/>
            <person name="Gonzalez J."/>
            <person name="Henrissat B."/>
            <person name="Kuo A."/>
            <person name="Liang C."/>
            <person name="Lipzen A."/>
            <person name="Lutzoni F."/>
            <person name="Magnuson J."/>
            <person name="Mondo S."/>
            <person name="Nolan M."/>
            <person name="Ohm R."/>
            <person name="Pangilinan J."/>
            <person name="Park H.-J."/>
            <person name="Ramirez L."/>
            <person name="Alfaro M."/>
            <person name="Sun H."/>
            <person name="Tritt A."/>
            <person name="Yoshinaga Y."/>
            <person name="Zwiers L.-H."/>
            <person name="Turgeon B."/>
            <person name="Goodwin S."/>
            <person name="Spatafora J."/>
            <person name="Crous P."/>
            <person name="Grigoriev I."/>
        </authorList>
    </citation>
    <scope>NUCLEOTIDE SEQUENCE</scope>
    <source>
        <strain evidence="1">CBS 269.34</strain>
    </source>
</reference>
<accession>A0A6A6R8E6</accession>
<gene>
    <name evidence="1" type="ORF">BU16DRAFT_578718</name>
</gene>
<protein>
    <submittedName>
        <fullName evidence="1">Uncharacterized protein</fullName>
    </submittedName>
</protein>